<feature type="region of interest" description="Disordered" evidence="1">
    <location>
        <begin position="1"/>
        <end position="232"/>
    </location>
</feature>
<feature type="compositionally biased region" description="Polar residues" evidence="1">
    <location>
        <begin position="219"/>
        <end position="232"/>
    </location>
</feature>
<feature type="compositionally biased region" description="Polar residues" evidence="1">
    <location>
        <begin position="165"/>
        <end position="175"/>
    </location>
</feature>
<dbReference type="OrthoDB" id="5834796at2759"/>
<dbReference type="AlphaFoldDB" id="A0A2A2KYM3"/>
<feature type="region of interest" description="Disordered" evidence="1">
    <location>
        <begin position="361"/>
        <end position="387"/>
    </location>
</feature>
<protein>
    <submittedName>
        <fullName evidence="2">Uncharacterized protein</fullName>
    </submittedName>
</protein>
<reference evidence="2 3" key="1">
    <citation type="journal article" date="2017" name="Curr. Biol.">
        <title>Genome architecture and evolution of a unichromosomal asexual nematode.</title>
        <authorList>
            <person name="Fradin H."/>
            <person name="Zegar C."/>
            <person name="Gutwein M."/>
            <person name="Lucas J."/>
            <person name="Kovtun M."/>
            <person name="Corcoran D."/>
            <person name="Baugh L.R."/>
            <person name="Kiontke K."/>
            <person name="Gunsalus K."/>
            <person name="Fitch D.H."/>
            <person name="Piano F."/>
        </authorList>
    </citation>
    <scope>NUCLEOTIDE SEQUENCE [LARGE SCALE GENOMIC DNA]</scope>
    <source>
        <strain evidence="2">PF1309</strain>
    </source>
</reference>
<feature type="compositionally biased region" description="Basic and acidic residues" evidence="1">
    <location>
        <begin position="362"/>
        <end position="372"/>
    </location>
</feature>
<feature type="region of interest" description="Disordered" evidence="1">
    <location>
        <begin position="270"/>
        <end position="300"/>
    </location>
</feature>
<feature type="compositionally biased region" description="Basic residues" evidence="1">
    <location>
        <begin position="149"/>
        <end position="164"/>
    </location>
</feature>
<dbReference type="STRING" id="2018661.A0A2A2KYM3"/>
<keyword evidence="3" id="KW-1185">Reference proteome</keyword>
<dbReference type="Proteomes" id="UP000218231">
    <property type="component" value="Unassembled WGS sequence"/>
</dbReference>
<evidence type="ECO:0000313" key="2">
    <source>
        <dbReference type="EMBL" id="PAV78992.1"/>
    </source>
</evidence>
<feature type="compositionally biased region" description="Polar residues" evidence="1">
    <location>
        <begin position="105"/>
        <end position="122"/>
    </location>
</feature>
<accession>A0A2A2KYM3</accession>
<proteinExistence type="predicted"/>
<comment type="caution">
    <text evidence="2">The sequence shown here is derived from an EMBL/GenBank/DDBJ whole genome shotgun (WGS) entry which is preliminary data.</text>
</comment>
<sequence length="673" mass="75694">MVDRSQRLLLYRPTKQQNQNIKRRDVKMYDNPQMPADSQGDRRNQHRNGSNPVNGYATLPRNGARRLFDERPQLLIETNKQKQQRMRAGLDNGRSWTRSGAAKHTTISLPTANGTANKQPEYQQVKEKKSGLYGKLAQPRADQLQQHPNVKKPANKPTWPRKKSSATLKLQSNGHPDTDGHKPRPALPGKWTQPQPSESACLAPPTHEPFETPKRPTKKSGNSGSREAQRQTAQPKLLLVNLFAPVKFVHCCPIDGCQFLVQFSEDRRGKAEEATKMEVLPKESKSDETETEEEATTRHSDIESAHRLLMNGSFSPVGTPMKDCRKAPPNNDDDLIDYILGAKKNGITLKGFLCSLTKPKKVQSEKDHKSHSFVEGPSPDRPTNRLPPTNVLALSDIYWRYTQSLAEMCRRESSSLSAIGTLPSRLRSLSSSTDSTSFIPPLLSVDTSSNSSYLPLAPPYHILPDTAYFRSATIIPPPNQSNEGLPTLKRIHNRYITSMMYADEQETALLESYHNDEMIAMQKMAGLAEQFGSGCVPNEQCVVYPSHQPPSCMYPMDPFYGQFACCFDQTQTQNIVYSENIFDFNALTKTRKKVKQSAMTSLLPQPDSAAPCSWMQFVPPNVIYYTDGNNRLYAFETLLLSEQCGQVNRVNGYIDPPMQQQQHIEEYALPIQS</sequence>
<dbReference type="EMBL" id="LIAE01007485">
    <property type="protein sequence ID" value="PAV78992.1"/>
    <property type="molecule type" value="Genomic_DNA"/>
</dbReference>
<gene>
    <name evidence="2" type="ORF">WR25_10318</name>
</gene>
<feature type="compositionally biased region" description="Basic and acidic residues" evidence="1">
    <location>
        <begin position="270"/>
        <end position="288"/>
    </location>
</feature>
<name>A0A2A2KYM3_9BILA</name>
<organism evidence="2 3">
    <name type="scientific">Diploscapter pachys</name>
    <dbReference type="NCBI Taxonomy" id="2018661"/>
    <lineage>
        <taxon>Eukaryota</taxon>
        <taxon>Metazoa</taxon>
        <taxon>Ecdysozoa</taxon>
        <taxon>Nematoda</taxon>
        <taxon>Chromadorea</taxon>
        <taxon>Rhabditida</taxon>
        <taxon>Rhabditina</taxon>
        <taxon>Rhabditomorpha</taxon>
        <taxon>Rhabditoidea</taxon>
        <taxon>Rhabditidae</taxon>
        <taxon>Diploscapter</taxon>
    </lineage>
</organism>
<evidence type="ECO:0000256" key="1">
    <source>
        <dbReference type="SAM" id="MobiDB-lite"/>
    </source>
</evidence>
<evidence type="ECO:0000313" key="3">
    <source>
        <dbReference type="Proteomes" id="UP000218231"/>
    </source>
</evidence>